<dbReference type="CDD" id="cd00332">
    <property type="entry name" value="PAL-HAL"/>
    <property type="match status" value="1"/>
</dbReference>
<sequence length="507" mass="54002">METVRLESLSPDGVVAVARRAARVAVSREARERVRRFREHVERIGSGEEAVYGVTTGFGALATARIPPQERRTLQHAILRSHAAGMGPFVEPEVVRAMMVIRAKTLAMGHSGVRPEVVDALVGLLNSGITPAVPEHGSLGASGDLAPLAHVGLVLTGEGWVLEDGEAVPAAEALARAGIRPLRLEVKEGLALVNGTDGMLALLILALEDFGMLLKTADVTAAMSIEALFGTDRVYREELHALRPHPGQLESARNIYRLLSGSPMVASHRDSDHLVQDAYSLRCTPQVCGAARDTRRFAAEVAERELASATDNPVVLESGAVESTGNFHGEPLAFALDFLAVAAAEVGAIAERRTDRMLDPARSQGLPPFLIPRAGTNSGFMVAQYTAAALAGENRRLAIPASTGSLPTSAMQEDHVSMGWSAGMKLRKLLENLTRILAVEAVCAAQALDLRAPLLPAAATNAVLLRIRQEIPFMPEDRFLAPYLRAAEELVGSGELLRAAGEAVELE</sequence>
<comment type="caution">
    <text evidence="10">The sequence shown here is derived from an EMBL/GenBank/DDBJ whole genome shotgun (WGS) entry which is preliminary data.</text>
</comment>
<evidence type="ECO:0000256" key="8">
    <source>
        <dbReference type="RuleBase" id="RU004479"/>
    </source>
</evidence>
<dbReference type="EC" id="4.3.1.3" evidence="2 6"/>
<dbReference type="PROSITE" id="PS00488">
    <property type="entry name" value="PAL_HISTIDASE"/>
    <property type="match status" value="1"/>
</dbReference>
<keyword evidence="3 6" id="KW-0369">Histidine metabolism</keyword>
<name>A0A4R1BLQ6_9ACTN</name>
<comment type="subcellular location">
    <subcellularLocation>
        <location evidence="6 9">Cytoplasm</location>
    </subcellularLocation>
</comment>
<dbReference type="InterPro" id="IPR008948">
    <property type="entry name" value="L-Aspartase-like"/>
</dbReference>
<organism evidence="10 11">
    <name type="scientific">Rubrobacter taiwanensis</name>
    <dbReference type="NCBI Taxonomy" id="185139"/>
    <lineage>
        <taxon>Bacteria</taxon>
        <taxon>Bacillati</taxon>
        <taxon>Actinomycetota</taxon>
        <taxon>Rubrobacteria</taxon>
        <taxon>Rubrobacterales</taxon>
        <taxon>Rubrobacteraceae</taxon>
        <taxon>Rubrobacter</taxon>
    </lineage>
</organism>
<dbReference type="EMBL" id="SKBU01000012">
    <property type="protein sequence ID" value="TCJ18314.1"/>
    <property type="molecule type" value="Genomic_DNA"/>
</dbReference>
<evidence type="ECO:0000313" key="11">
    <source>
        <dbReference type="Proteomes" id="UP000295244"/>
    </source>
</evidence>
<evidence type="ECO:0000256" key="9">
    <source>
        <dbReference type="RuleBase" id="RU004480"/>
    </source>
</evidence>
<evidence type="ECO:0000256" key="4">
    <source>
        <dbReference type="ARBA" id="ARBA00023239"/>
    </source>
</evidence>
<dbReference type="InterPro" id="IPR005921">
    <property type="entry name" value="HutH"/>
</dbReference>
<dbReference type="InterPro" id="IPR022313">
    <property type="entry name" value="Phe/His_NH3-lyase_AS"/>
</dbReference>
<reference evidence="10 11" key="1">
    <citation type="submission" date="2019-03" db="EMBL/GenBank/DDBJ databases">
        <title>Whole genome sequence of a novel Rubrobacter taiwanensis strain, isolated from Yellowstone National Park.</title>
        <authorList>
            <person name="Freed S."/>
            <person name="Ramaley R.F."/>
            <person name="Kyndt J.A."/>
        </authorList>
    </citation>
    <scope>NUCLEOTIDE SEQUENCE [LARGE SCALE GENOMIC DNA]</scope>
    <source>
        <strain evidence="10 11">Yellowstone</strain>
    </source>
</reference>
<dbReference type="Gene3D" id="1.20.200.10">
    <property type="entry name" value="Fumarase/aspartase (Central domain)"/>
    <property type="match status" value="1"/>
</dbReference>
<dbReference type="AlphaFoldDB" id="A0A4R1BLQ6"/>
<dbReference type="GO" id="GO:0019557">
    <property type="term" value="P:L-histidine catabolic process to glutamate and formate"/>
    <property type="evidence" value="ECO:0007669"/>
    <property type="project" value="UniProtKB-UniPathway"/>
</dbReference>
<evidence type="ECO:0000256" key="2">
    <source>
        <dbReference type="ARBA" id="ARBA00012994"/>
    </source>
</evidence>
<dbReference type="RefSeq" id="WP_132689938.1">
    <property type="nucleotide sequence ID" value="NZ_SKBU01000012.1"/>
</dbReference>
<gene>
    <name evidence="6 10" type="primary">hutH</name>
    <name evidence="10" type="ORF">E0L93_06125</name>
</gene>
<evidence type="ECO:0000256" key="3">
    <source>
        <dbReference type="ARBA" id="ARBA00022808"/>
    </source>
</evidence>
<dbReference type="UniPathway" id="UPA00379">
    <property type="reaction ID" value="UER00549"/>
</dbReference>
<dbReference type="HAMAP" id="MF_00229">
    <property type="entry name" value="His_ammonia_lyase"/>
    <property type="match status" value="1"/>
</dbReference>
<dbReference type="FunFam" id="1.10.275.10:FF:000005">
    <property type="entry name" value="Histidine ammonia-lyase"/>
    <property type="match status" value="1"/>
</dbReference>
<dbReference type="PANTHER" id="PTHR10362">
    <property type="entry name" value="HISTIDINE AMMONIA-LYASE"/>
    <property type="match status" value="1"/>
</dbReference>
<protein>
    <recommendedName>
        <fullName evidence="2 6">Histidine ammonia-lyase</fullName>
        <shortName evidence="6">Histidase</shortName>
        <ecNumber evidence="2 6">4.3.1.3</ecNumber>
    </recommendedName>
</protein>
<dbReference type="SUPFAM" id="SSF48557">
    <property type="entry name" value="L-aspartase-like"/>
    <property type="match status" value="1"/>
</dbReference>
<dbReference type="InterPro" id="IPR024083">
    <property type="entry name" value="Fumarase/histidase_N"/>
</dbReference>
<dbReference type="Pfam" id="PF00221">
    <property type="entry name" value="Lyase_aromatic"/>
    <property type="match status" value="1"/>
</dbReference>
<proteinExistence type="inferred from homology"/>
<evidence type="ECO:0000256" key="1">
    <source>
        <dbReference type="ARBA" id="ARBA00005113"/>
    </source>
</evidence>
<keyword evidence="6" id="KW-0963">Cytoplasm</keyword>
<evidence type="ECO:0000256" key="7">
    <source>
        <dbReference type="RuleBase" id="RU003954"/>
    </source>
</evidence>
<dbReference type="NCBIfam" id="TIGR01225">
    <property type="entry name" value="hutH"/>
    <property type="match status" value="1"/>
</dbReference>
<evidence type="ECO:0000256" key="6">
    <source>
        <dbReference type="HAMAP-Rule" id="MF_00229"/>
    </source>
</evidence>
<keyword evidence="11" id="KW-1185">Reference proteome</keyword>
<comment type="PTM">
    <text evidence="6">Contains an active site 4-methylidene-imidazol-5-one (MIO), which is formed autocatalytically by cyclization and dehydration of residues Ala-Ser-Gly.</text>
</comment>
<feature type="cross-link" description="5-imidazolinone (Ala-Gly)" evidence="6">
    <location>
        <begin position="141"/>
        <end position="143"/>
    </location>
</feature>
<comment type="similarity">
    <text evidence="6 7">Belongs to the PAL/histidase family.</text>
</comment>
<dbReference type="OrthoDB" id="9806955at2"/>
<comment type="catalytic activity">
    <reaction evidence="5 6 8">
        <text>L-histidine = trans-urocanate + NH4(+)</text>
        <dbReference type="Rhea" id="RHEA:21232"/>
        <dbReference type="ChEBI" id="CHEBI:17771"/>
        <dbReference type="ChEBI" id="CHEBI:28938"/>
        <dbReference type="ChEBI" id="CHEBI:57595"/>
        <dbReference type="EC" id="4.3.1.3"/>
    </reaction>
</comment>
<dbReference type="NCBIfam" id="NF006871">
    <property type="entry name" value="PRK09367.1"/>
    <property type="match status" value="1"/>
</dbReference>
<dbReference type="InterPro" id="IPR001106">
    <property type="entry name" value="Aromatic_Lyase"/>
</dbReference>
<comment type="pathway">
    <text evidence="1 6 8">Amino-acid degradation; L-histidine degradation into L-glutamate; N-formimidoyl-L-glutamate from L-histidine: step 1/3.</text>
</comment>
<accession>A0A4R1BLQ6</accession>
<evidence type="ECO:0000313" key="10">
    <source>
        <dbReference type="EMBL" id="TCJ18314.1"/>
    </source>
</evidence>
<dbReference type="GO" id="GO:0004397">
    <property type="term" value="F:histidine ammonia-lyase activity"/>
    <property type="evidence" value="ECO:0007669"/>
    <property type="project" value="UniProtKB-UniRule"/>
</dbReference>
<feature type="modified residue" description="2,3-didehydroalanine (Ser)" evidence="6">
    <location>
        <position position="142"/>
    </location>
</feature>
<dbReference type="GO" id="GO:0019556">
    <property type="term" value="P:L-histidine catabolic process to glutamate and formamide"/>
    <property type="evidence" value="ECO:0007669"/>
    <property type="project" value="UniProtKB-UniPathway"/>
</dbReference>
<dbReference type="Gene3D" id="1.10.275.10">
    <property type="entry name" value="Fumarase/aspartase (N-terminal domain)"/>
    <property type="match status" value="1"/>
</dbReference>
<keyword evidence="4 6" id="KW-0456">Lyase</keyword>
<dbReference type="Proteomes" id="UP000295244">
    <property type="component" value="Unassembled WGS sequence"/>
</dbReference>
<evidence type="ECO:0000256" key="5">
    <source>
        <dbReference type="ARBA" id="ARBA00049269"/>
    </source>
</evidence>
<dbReference type="GO" id="GO:0005737">
    <property type="term" value="C:cytoplasm"/>
    <property type="evidence" value="ECO:0007669"/>
    <property type="project" value="UniProtKB-SubCell"/>
</dbReference>